<evidence type="ECO:0000313" key="2">
    <source>
        <dbReference type="Proteomes" id="UP001157502"/>
    </source>
</evidence>
<gene>
    <name evidence="1" type="ORF">DPEC_G00152560</name>
</gene>
<protein>
    <submittedName>
        <fullName evidence="1">Uncharacterized protein</fullName>
    </submittedName>
</protein>
<sequence>MIRRDAALARLGIQKETGFLAMVSGLRVSLDWEMRGGFPPKIYLEAAERGACDGVLTSPTWRKLAVIKCEVEAARTIMTRLTVKLKAGNDCSYVMFPINPKSGLMN</sequence>
<evidence type="ECO:0000313" key="1">
    <source>
        <dbReference type="EMBL" id="KAJ8003838.1"/>
    </source>
</evidence>
<name>A0ACC2GJA2_DALPE</name>
<reference evidence="1" key="1">
    <citation type="submission" date="2021-05" db="EMBL/GenBank/DDBJ databases">
        <authorList>
            <person name="Pan Q."/>
            <person name="Jouanno E."/>
            <person name="Zahm M."/>
            <person name="Klopp C."/>
            <person name="Cabau C."/>
            <person name="Louis A."/>
            <person name="Berthelot C."/>
            <person name="Parey E."/>
            <person name="Roest Crollius H."/>
            <person name="Montfort J."/>
            <person name="Robinson-Rechavi M."/>
            <person name="Bouchez O."/>
            <person name="Lampietro C."/>
            <person name="Lopez Roques C."/>
            <person name="Donnadieu C."/>
            <person name="Postlethwait J."/>
            <person name="Bobe J."/>
            <person name="Dillon D."/>
            <person name="Chandos A."/>
            <person name="von Hippel F."/>
            <person name="Guiguen Y."/>
        </authorList>
    </citation>
    <scope>NUCLEOTIDE SEQUENCE</scope>
    <source>
        <strain evidence="1">YG-Jan2019</strain>
    </source>
</reference>
<dbReference type="EMBL" id="CM055739">
    <property type="protein sequence ID" value="KAJ8003838.1"/>
    <property type="molecule type" value="Genomic_DNA"/>
</dbReference>
<comment type="caution">
    <text evidence="1">The sequence shown here is derived from an EMBL/GenBank/DDBJ whole genome shotgun (WGS) entry which is preliminary data.</text>
</comment>
<keyword evidence="2" id="KW-1185">Reference proteome</keyword>
<proteinExistence type="predicted"/>
<dbReference type="Proteomes" id="UP001157502">
    <property type="component" value="Chromosome 12"/>
</dbReference>
<accession>A0ACC2GJA2</accession>
<organism evidence="1 2">
    <name type="scientific">Dallia pectoralis</name>
    <name type="common">Alaska blackfish</name>
    <dbReference type="NCBI Taxonomy" id="75939"/>
    <lineage>
        <taxon>Eukaryota</taxon>
        <taxon>Metazoa</taxon>
        <taxon>Chordata</taxon>
        <taxon>Craniata</taxon>
        <taxon>Vertebrata</taxon>
        <taxon>Euteleostomi</taxon>
        <taxon>Actinopterygii</taxon>
        <taxon>Neopterygii</taxon>
        <taxon>Teleostei</taxon>
        <taxon>Protacanthopterygii</taxon>
        <taxon>Esociformes</taxon>
        <taxon>Umbridae</taxon>
        <taxon>Dallia</taxon>
    </lineage>
</organism>